<proteinExistence type="predicted"/>
<gene>
    <name evidence="1" type="ORF">ERS852425_02440</name>
</gene>
<dbReference type="AlphaFoldDB" id="A0A173TXM3"/>
<dbReference type="EMBL" id="CYXT01000020">
    <property type="protein sequence ID" value="CUN07314.1"/>
    <property type="molecule type" value="Genomic_DNA"/>
</dbReference>
<dbReference type="RefSeq" id="WP_055259264.1">
    <property type="nucleotide sequence ID" value="NZ_CYXT01000020.1"/>
</dbReference>
<evidence type="ECO:0000313" key="1">
    <source>
        <dbReference type="EMBL" id="CUN07314.1"/>
    </source>
</evidence>
<evidence type="ECO:0000313" key="2">
    <source>
        <dbReference type="Proteomes" id="UP000095598"/>
    </source>
</evidence>
<protein>
    <submittedName>
        <fullName evidence="1">Uncharacterized protein</fullName>
    </submittedName>
</protein>
<dbReference type="Proteomes" id="UP000095598">
    <property type="component" value="Unassembled WGS sequence"/>
</dbReference>
<sequence length="75" mass="8590">MKINAKTPSIKTYTLSHFKIGEVCMGVKNEHYYLVVKSEKEKKQLVDLTENEIIRDAGYMRFIPATAELNIKDVG</sequence>
<reference evidence="1 2" key="1">
    <citation type="submission" date="2015-09" db="EMBL/GenBank/DDBJ databases">
        <authorList>
            <consortium name="Pathogen Informatics"/>
        </authorList>
    </citation>
    <scope>NUCLEOTIDE SEQUENCE [LARGE SCALE GENOMIC DNA]</scope>
    <source>
        <strain evidence="1 2">2789STDY5608868</strain>
    </source>
</reference>
<accession>A0A173TXM3</accession>
<name>A0A173TXM3_ANAHA</name>
<organism evidence="1 2">
    <name type="scientific">Anaerostipes hadrus</name>
    <dbReference type="NCBI Taxonomy" id="649756"/>
    <lineage>
        <taxon>Bacteria</taxon>
        <taxon>Bacillati</taxon>
        <taxon>Bacillota</taxon>
        <taxon>Clostridia</taxon>
        <taxon>Lachnospirales</taxon>
        <taxon>Lachnospiraceae</taxon>
        <taxon>Anaerostipes</taxon>
    </lineage>
</organism>